<sequence>MRFFSRLSIGQRLNSIFVVLGAVTILLSAVAGWSIYTLGQLSLRVESAENGRFALKAIDGLIYRTVMESRGIYMSSKPDVLERFAKGQDAALKDIDGVVERWRKTVTDDVREDFERVAKGVKVFNDFRYELSRIGREKGNEAARVVGDAEPTRIARQALNKEMDALAKRYDQLRGDLGEAVEAVYARMLFFIVFGVVSTLATIAVGMLIVARTVVRPLERLSGVMGRVVDGETAVEVAYTDRGDEVGRMARSLDVFRSAMAERAAFADKDNRQRQEREARQASIDEQIARFREAVEGDFSQMSLAIDGMVTTAGQLNQVSLRASSHASSMAGSTRDTSSNVSTVAAAAEELSVSVQTISERVKHSNSVVSRASVVAGDTTGKIGELAAAADKIGNVVNLIQAIAAQTNLLALNATIEAARAGEAGKGFAVVASEVKSLASQTAKATEEIAAQISGIQSSTNDVVSAIDSIVATLSEIDQVSREIGASVEEQGAATSEISRNAQSAAAGTVSLASDVDEVTTTVGETESAARSVRVASEALAGQAQRLKSAIDGFLNGVAAA</sequence>
<evidence type="ECO:0000313" key="10">
    <source>
        <dbReference type="EMBL" id="OQW51159.1"/>
    </source>
</evidence>
<evidence type="ECO:0000259" key="7">
    <source>
        <dbReference type="PROSITE" id="PS50111"/>
    </source>
</evidence>
<evidence type="ECO:0008006" key="12">
    <source>
        <dbReference type="Google" id="ProtNLM"/>
    </source>
</evidence>
<evidence type="ECO:0000256" key="1">
    <source>
        <dbReference type="ARBA" id="ARBA00004429"/>
    </source>
</evidence>
<keyword evidence="2" id="KW-1003">Cell membrane</keyword>
<comment type="caution">
    <text evidence="10">The sequence shown here is derived from an EMBL/GenBank/DDBJ whole genome shotgun (WGS) entry which is preliminary data.</text>
</comment>
<keyword evidence="6" id="KW-0472">Membrane</keyword>
<accession>A0A1W9HUP4</accession>
<keyword evidence="6" id="KW-1133">Transmembrane helix</keyword>
<dbReference type="AlphaFoldDB" id="A0A1W9HUP4"/>
<dbReference type="PRINTS" id="PR00260">
    <property type="entry name" value="CHEMTRNSDUCR"/>
</dbReference>
<reference evidence="10 11" key="1">
    <citation type="journal article" date="2017" name="Water Res.">
        <title>Comammox in drinking water systems.</title>
        <authorList>
            <person name="Wang Y."/>
            <person name="Ma L."/>
            <person name="Mao Y."/>
            <person name="Jiang X."/>
            <person name="Xia Y."/>
            <person name="Yu K."/>
            <person name="Li B."/>
            <person name="Zhang T."/>
        </authorList>
    </citation>
    <scope>NUCLEOTIDE SEQUENCE [LARGE SCALE GENOMIC DNA]</scope>
    <source>
        <strain evidence="10">SG_bin8</strain>
    </source>
</reference>
<comment type="similarity">
    <text evidence="4">Belongs to the methyl-accepting chemotaxis (MCP) protein family.</text>
</comment>
<dbReference type="Gene3D" id="1.10.8.500">
    <property type="entry name" value="HAMP domain in histidine kinase"/>
    <property type="match status" value="1"/>
</dbReference>
<dbReference type="SUPFAM" id="SSF58104">
    <property type="entry name" value="Methyl-accepting chemotaxis protein (MCP) signaling domain"/>
    <property type="match status" value="1"/>
</dbReference>
<dbReference type="STRING" id="1827387.A4S15_12030"/>
<evidence type="ECO:0000259" key="9">
    <source>
        <dbReference type="PROSITE" id="PS50885"/>
    </source>
</evidence>
<dbReference type="PROSITE" id="PS50885">
    <property type="entry name" value="HAMP"/>
    <property type="match status" value="1"/>
</dbReference>
<organism evidence="10 11">
    <name type="scientific">Candidatus Raskinella chloraquaticus</name>
    <dbReference type="NCBI Taxonomy" id="1951219"/>
    <lineage>
        <taxon>Bacteria</taxon>
        <taxon>Pseudomonadati</taxon>
        <taxon>Pseudomonadota</taxon>
        <taxon>Alphaproteobacteria</taxon>
        <taxon>Hyphomicrobiales</taxon>
        <taxon>Phreatobacteraceae</taxon>
        <taxon>Candidatus Raskinella</taxon>
    </lineage>
</organism>
<dbReference type="InterPro" id="IPR004089">
    <property type="entry name" value="MCPsignal_dom"/>
</dbReference>
<dbReference type="InterPro" id="IPR004090">
    <property type="entry name" value="Chemotax_Me-accpt_rcpt"/>
</dbReference>
<dbReference type="SMART" id="SM00304">
    <property type="entry name" value="HAMP"/>
    <property type="match status" value="2"/>
</dbReference>
<dbReference type="CDD" id="cd06225">
    <property type="entry name" value="HAMP"/>
    <property type="match status" value="1"/>
</dbReference>
<feature type="transmembrane region" description="Helical" evidence="6">
    <location>
        <begin position="12"/>
        <end position="36"/>
    </location>
</feature>
<feature type="domain" description="Methyl-accepting transducer" evidence="7">
    <location>
        <begin position="305"/>
        <end position="541"/>
    </location>
</feature>
<keyword evidence="2" id="KW-0997">Cell inner membrane</keyword>
<dbReference type="PROSITE" id="PS50192">
    <property type="entry name" value="T_SNARE"/>
    <property type="match status" value="1"/>
</dbReference>
<feature type="transmembrane region" description="Helical" evidence="6">
    <location>
        <begin position="188"/>
        <end position="211"/>
    </location>
</feature>
<dbReference type="RefSeq" id="WP_376801612.1">
    <property type="nucleotide sequence ID" value="NZ_DBNB01000022.1"/>
</dbReference>
<evidence type="ECO:0000256" key="2">
    <source>
        <dbReference type="ARBA" id="ARBA00022519"/>
    </source>
</evidence>
<dbReference type="Proteomes" id="UP000192872">
    <property type="component" value="Unassembled WGS sequence"/>
</dbReference>
<proteinExistence type="inferred from homology"/>
<evidence type="ECO:0000259" key="8">
    <source>
        <dbReference type="PROSITE" id="PS50192"/>
    </source>
</evidence>
<evidence type="ECO:0000256" key="4">
    <source>
        <dbReference type="ARBA" id="ARBA00029447"/>
    </source>
</evidence>
<dbReference type="Gene3D" id="1.10.287.950">
    <property type="entry name" value="Methyl-accepting chemotaxis protein"/>
    <property type="match status" value="1"/>
</dbReference>
<evidence type="ECO:0000256" key="5">
    <source>
        <dbReference type="PROSITE-ProRule" id="PRU00284"/>
    </source>
</evidence>
<dbReference type="GO" id="GO:0007165">
    <property type="term" value="P:signal transduction"/>
    <property type="evidence" value="ECO:0007669"/>
    <property type="project" value="UniProtKB-KW"/>
</dbReference>
<dbReference type="GO" id="GO:0006935">
    <property type="term" value="P:chemotaxis"/>
    <property type="evidence" value="ECO:0007669"/>
    <property type="project" value="InterPro"/>
</dbReference>
<comment type="subcellular location">
    <subcellularLocation>
        <location evidence="1">Cell inner membrane</location>
        <topology evidence="1">Multi-pass membrane protein</topology>
    </subcellularLocation>
</comment>
<gene>
    <name evidence="10" type="ORF">A4S15_12030</name>
</gene>
<dbReference type="SMART" id="SM00283">
    <property type="entry name" value="MA"/>
    <property type="match status" value="1"/>
</dbReference>
<feature type="domain" description="T-SNARE coiled-coil homology" evidence="8">
    <location>
        <begin position="457"/>
        <end position="519"/>
    </location>
</feature>
<dbReference type="GO" id="GO:0005886">
    <property type="term" value="C:plasma membrane"/>
    <property type="evidence" value="ECO:0007669"/>
    <property type="project" value="UniProtKB-SubCell"/>
</dbReference>
<keyword evidence="6" id="KW-0812">Transmembrane</keyword>
<keyword evidence="3 5" id="KW-0807">Transducer</keyword>
<evidence type="ECO:0000256" key="6">
    <source>
        <dbReference type="SAM" id="Phobius"/>
    </source>
</evidence>
<evidence type="ECO:0000313" key="11">
    <source>
        <dbReference type="Proteomes" id="UP000192872"/>
    </source>
</evidence>
<dbReference type="PANTHER" id="PTHR32089">
    <property type="entry name" value="METHYL-ACCEPTING CHEMOTAXIS PROTEIN MCPB"/>
    <property type="match status" value="1"/>
</dbReference>
<dbReference type="Pfam" id="PF00672">
    <property type="entry name" value="HAMP"/>
    <property type="match status" value="1"/>
</dbReference>
<dbReference type="PROSITE" id="PS50111">
    <property type="entry name" value="CHEMOTAXIS_TRANSDUC_2"/>
    <property type="match status" value="1"/>
</dbReference>
<dbReference type="Pfam" id="PF00015">
    <property type="entry name" value="MCPsignal"/>
    <property type="match status" value="1"/>
</dbReference>
<dbReference type="EMBL" id="LWDL01000021">
    <property type="protein sequence ID" value="OQW51159.1"/>
    <property type="molecule type" value="Genomic_DNA"/>
</dbReference>
<feature type="domain" description="HAMP" evidence="9">
    <location>
        <begin position="212"/>
        <end position="265"/>
    </location>
</feature>
<dbReference type="GO" id="GO:0004888">
    <property type="term" value="F:transmembrane signaling receptor activity"/>
    <property type="evidence" value="ECO:0007669"/>
    <property type="project" value="InterPro"/>
</dbReference>
<name>A0A1W9HUP4_9HYPH</name>
<evidence type="ECO:0000256" key="3">
    <source>
        <dbReference type="ARBA" id="ARBA00023224"/>
    </source>
</evidence>
<dbReference type="InterPro" id="IPR003660">
    <property type="entry name" value="HAMP_dom"/>
</dbReference>
<dbReference type="InterPro" id="IPR000727">
    <property type="entry name" value="T_SNARE_dom"/>
</dbReference>
<protein>
    <recommendedName>
        <fullName evidence="12">Chemotaxis protein</fullName>
    </recommendedName>
</protein>
<dbReference type="PANTHER" id="PTHR32089:SF112">
    <property type="entry name" value="LYSOZYME-LIKE PROTEIN-RELATED"/>
    <property type="match status" value="1"/>
</dbReference>